<dbReference type="OrthoDB" id="9815825at2"/>
<dbReference type="InterPro" id="IPR050463">
    <property type="entry name" value="Gfo/Idh/MocA_oxidrdct_glycsds"/>
</dbReference>
<organism evidence="4 5">
    <name type="scientific">Acetatifactor muris</name>
    <dbReference type="NCBI Taxonomy" id="879566"/>
    <lineage>
        <taxon>Bacteria</taxon>
        <taxon>Bacillati</taxon>
        <taxon>Bacillota</taxon>
        <taxon>Clostridia</taxon>
        <taxon>Lachnospirales</taxon>
        <taxon>Lachnospiraceae</taxon>
        <taxon>Acetatifactor</taxon>
    </lineage>
</organism>
<dbReference type="InterPro" id="IPR036291">
    <property type="entry name" value="NAD(P)-bd_dom_sf"/>
</dbReference>
<evidence type="ECO:0000313" key="5">
    <source>
        <dbReference type="Proteomes" id="UP000236311"/>
    </source>
</evidence>
<dbReference type="SUPFAM" id="SSF51735">
    <property type="entry name" value="NAD(P)-binding Rossmann-fold domains"/>
    <property type="match status" value="1"/>
</dbReference>
<gene>
    <name evidence="4" type="primary">ycjS_3</name>
    <name evidence="4" type="ORF">AMURIS_02697</name>
</gene>
<sequence>MEKVKIGVLGTGAISGIYFKNLTGLFQEVEVVGVCDLFREKAEEAAKEYSIPKVYDTMEEMLADEEIEIVLNLTRPNEHFTTTKAALEAGKHVYSEKPLAATYEEGAELAALAKEKGLLLGGAPDTFLGAGIQTCRRLIDDGLIGDVIGAEARMVCHGHESWHPAPEFYYQYGGGPMMDMGPYYMTALVNLVGRVKEITGMTGRAFEQRIITSQPKKGTVVDVEVPTYTTGLLRFENGAIGTVLTTFDVYYDRQAFLEIYGTKGTLRVPDPNGFGGSIWLLRPEDGSFKEMPLLYDYKENSRGLGLADMAKALREKREFRADVQQTLHVLEILTTFEKSSAEGRCIELVSPYQRRDAMKNLPVSGVLD</sequence>
<keyword evidence="5" id="KW-1185">Reference proteome</keyword>
<dbReference type="PANTHER" id="PTHR43818">
    <property type="entry name" value="BCDNA.GH03377"/>
    <property type="match status" value="1"/>
</dbReference>
<dbReference type="AlphaFoldDB" id="A0A2K4ZHU2"/>
<dbReference type="Pfam" id="PF22725">
    <property type="entry name" value="GFO_IDH_MocA_C3"/>
    <property type="match status" value="1"/>
</dbReference>
<dbReference type="Pfam" id="PF01408">
    <property type="entry name" value="GFO_IDH_MocA"/>
    <property type="match status" value="1"/>
</dbReference>
<dbReference type="Proteomes" id="UP000236311">
    <property type="component" value="Unassembled WGS sequence"/>
</dbReference>
<dbReference type="Gene3D" id="3.40.50.720">
    <property type="entry name" value="NAD(P)-binding Rossmann-like Domain"/>
    <property type="match status" value="1"/>
</dbReference>
<dbReference type="RefSeq" id="WP_103240058.1">
    <property type="nucleotide sequence ID" value="NZ_JANJZD010000012.1"/>
</dbReference>
<reference evidence="4 5" key="1">
    <citation type="submission" date="2018-01" db="EMBL/GenBank/DDBJ databases">
        <authorList>
            <person name="Gaut B.S."/>
            <person name="Morton B.R."/>
            <person name="Clegg M.T."/>
            <person name="Duvall M.R."/>
        </authorList>
    </citation>
    <scope>NUCLEOTIDE SEQUENCE [LARGE SCALE GENOMIC DNA]</scope>
    <source>
        <strain evidence="4">GP69</strain>
    </source>
</reference>
<keyword evidence="1 4" id="KW-0560">Oxidoreductase</keyword>
<dbReference type="InterPro" id="IPR000683">
    <property type="entry name" value="Gfo/Idh/MocA-like_OxRdtase_N"/>
</dbReference>
<dbReference type="GO" id="GO:0016491">
    <property type="term" value="F:oxidoreductase activity"/>
    <property type="evidence" value="ECO:0007669"/>
    <property type="project" value="UniProtKB-KW"/>
</dbReference>
<feature type="domain" description="Gfo/Idh/MocA-like oxidoreductase N-terminal" evidence="2">
    <location>
        <begin position="4"/>
        <end position="120"/>
    </location>
</feature>
<feature type="domain" description="GFO/IDH/MocA-like oxidoreductase" evidence="3">
    <location>
        <begin position="132"/>
        <end position="267"/>
    </location>
</feature>
<proteinExistence type="predicted"/>
<protein>
    <submittedName>
        <fullName evidence="4">Putative oxidoreductase YcjS</fullName>
        <ecNumber evidence="4">1.-.-.-</ecNumber>
    </submittedName>
</protein>
<dbReference type="SUPFAM" id="SSF55347">
    <property type="entry name" value="Glyceraldehyde-3-phosphate dehydrogenase-like, C-terminal domain"/>
    <property type="match status" value="1"/>
</dbReference>
<dbReference type="PANTHER" id="PTHR43818:SF11">
    <property type="entry name" value="BCDNA.GH03377"/>
    <property type="match status" value="1"/>
</dbReference>
<accession>A0A2K4ZHU2</accession>
<evidence type="ECO:0000259" key="3">
    <source>
        <dbReference type="Pfam" id="PF22725"/>
    </source>
</evidence>
<dbReference type="InterPro" id="IPR055170">
    <property type="entry name" value="GFO_IDH_MocA-like_dom"/>
</dbReference>
<dbReference type="EC" id="1.-.-.-" evidence="4"/>
<evidence type="ECO:0000259" key="2">
    <source>
        <dbReference type="Pfam" id="PF01408"/>
    </source>
</evidence>
<dbReference type="Gene3D" id="3.30.360.10">
    <property type="entry name" value="Dihydrodipicolinate Reductase, domain 2"/>
    <property type="match status" value="1"/>
</dbReference>
<dbReference type="EMBL" id="OFSM01000013">
    <property type="protein sequence ID" value="SOY29976.1"/>
    <property type="molecule type" value="Genomic_DNA"/>
</dbReference>
<evidence type="ECO:0000313" key="4">
    <source>
        <dbReference type="EMBL" id="SOY29976.1"/>
    </source>
</evidence>
<evidence type="ECO:0000256" key="1">
    <source>
        <dbReference type="ARBA" id="ARBA00023002"/>
    </source>
</evidence>
<dbReference type="GO" id="GO:0000166">
    <property type="term" value="F:nucleotide binding"/>
    <property type="evidence" value="ECO:0007669"/>
    <property type="project" value="InterPro"/>
</dbReference>
<name>A0A2K4ZHU2_9FIRM</name>